<dbReference type="Proteomes" id="UP000685013">
    <property type="component" value="Chromosome 1"/>
</dbReference>
<evidence type="ECO:0000313" key="1">
    <source>
        <dbReference type="EMBL" id="KAG6607003.1"/>
    </source>
</evidence>
<dbReference type="EMBL" id="JAGKQH010000001">
    <property type="protein sequence ID" value="KAG6607003.1"/>
    <property type="molecule type" value="Genomic_DNA"/>
</dbReference>
<dbReference type="InterPro" id="IPR025322">
    <property type="entry name" value="PADRE_dom"/>
</dbReference>
<feature type="non-terminal residue" evidence="1">
    <location>
        <position position="1"/>
    </location>
</feature>
<proteinExistence type="predicted"/>
<organism evidence="1 2">
    <name type="scientific">Cucurbita argyrosperma subsp. sororia</name>
    <dbReference type="NCBI Taxonomy" id="37648"/>
    <lineage>
        <taxon>Eukaryota</taxon>
        <taxon>Viridiplantae</taxon>
        <taxon>Streptophyta</taxon>
        <taxon>Embryophyta</taxon>
        <taxon>Tracheophyta</taxon>
        <taxon>Spermatophyta</taxon>
        <taxon>Magnoliopsida</taxon>
        <taxon>eudicotyledons</taxon>
        <taxon>Gunneridae</taxon>
        <taxon>Pentapetalae</taxon>
        <taxon>rosids</taxon>
        <taxon>fabids</taxon>
        <taxon>Cucurbitales</taxon>
        <taxon>Cucurbitaceae</taxon>
        <taxon>Cucurbiteae</taxon>
        <taxon>Cucurbita</taxon>
    </lineage>
</organism>
<dbReference type="Pfam" id="PF14009">
    <property type="entry name" value="PADRE"/>
    <property type="match status" value="1"/>
</dbReference>
<gene>
    <name evidence="1" type="ORF">SDJN03_00345</name>
</gene>
<dbReference type="AlphaFoldDB" id="A0AAV6P6P4"/>
<dbReference type="PANTHER" id="PTHR33148">
    <property type="entry name" value="PLASTID MOVEMENT IMPAIRED PROTEIN-RELATED"/>
    <property type="match status" value="1"/>
</dbReference>
<reference evidence="1 2" key="1">
    <citation type="journal article" date="2021" name="Hortic Res">
        <title>The domestication of Cucurbita argyrosperma as revealed by the genome of its wild relative.</title>
        <authorList>
            <person name="Barrera-Redondo J."/>
            <person name="Sanchez-de la Vega G."/>
            <person name="Aguirre-Liguori J.A."/>
            <person name="Castellanos-Morales G."/>
            <person name="Gutierrez-Guerrero Y.T."/>
            <person name="Aguirre-Dugua X."/>
            <person name="Aguirre-Planter E."/>
            <person name="Tenaillon M.I."/>
            <person name="Lira-Saade R."/>
            <person name="Eguiarte L.E."/>
        </authorList>
    </citation>
    <scope>NUCLEOTIDE SEQUENCE [LARGE SCALE GENOMIC DNA]</scope>
    <source>
        <strain evidence="1">JBR-2021</strain>
    </source>
</reference>
<keyword evidence="2" id="KW-1185">Reference proteome</keyword>
<dbReference type="PANTHER" id="PTHR33148:SF3">
    <property type="entry name" value="DUF4228 DOMAIN PROTEIN"/>
    <property type="match status" value="1"/>
</dbReference>
<comment type="caution">
    <text evidence="1">The sequence shown here is derived from an EMBL/GenBank/DDBJ whole genome shotgun (WGS) entry which is preliminary data.</text>
</comment>
<sequence>MGNAMGGGSRRSKRTAKVMKINGETFKIRTPTTAFQVTTHHPNHLLYDSQSITQLGLRAKPLDPHHQLKPKTLYFLLHLPPLPGSHRPLSRVRSDLCSSASDRLECLMLSRRSVSDLQSFRLDPDGMSTACRPTGPVQIKLRVPREEFERLMKESKSKVEAAERIVDLWKTGGMCSGQAREVRSLAVLFQSSMIKF</sequence>
<protein>
    <submittedName>
        <fullName evidence="1">Uncharacterized protein</fullName>
    </submittedName>
</protein>
<name>A0AAV6P6P4_9ROSI</name>
<accession>A0AAV6P6P4</accession>
<evidence type="ECO:0000313" key="2">
    <source>
        <dbReference type="Proteomes" id="UP000685013"/>
    </source>
</evidence>